<dbReference type="InterPro" id="IPR003593">
    <property type="entry name" value="AAA+_ATPase"/>
</dbReference>
<accession>A0ABP7SRZ5</accession>
<reference evidence="8" key="1">
    <citation type="journal article" date="2019" name="Int. J. Syst. Evol. Microbiol.">
        <title>The Global Catalogue of Microorganisms (GCM) 10K type strain sequencing project: providing services to taxonomists for standard genome sequencing and annotation.</title>
        <authorList>
            <consortium name="The Broad Institute Genomics Platform"/>
            <consortium name="The Broad Institute Genome Sequencing Center for Infectious Disease"/>
            <person name="Wu L."/>
            <person name="Ma J."/>
        </authorList>
    </citation>
    <scope>NUCLEOTIDE SEQUENCE [LARGE SCALE GENOMIC DNA]</scope>
    <source>
        <strain evidence="8">JCM 16673</strain>
    </source>
</reference>
<gene>
    <name evidence="7" type="ORF">GCM10022212_08180</name>
</gene>
<dbReference type="Pfam" id="PF08448">
    <property type="entry name" value="PAS_4"/>
    <property type="match status" value="1"/>
</dbReference>
<keyword evidence="1" id="KW-0547">Nucleotide-binding</keyword>
<dbReference type="PROSITE" id="PS50045">
    <property type="entry name" value="SIGMA54_INTERACT_4"/>
    <property type="match status" value="1"/>
</dbReference>
<dbReference type="PANTHER" id="PTHR32071">
    <property type="entry name" value="TRANSCRIPTIONAL REGULATORY PROTEIN"/>
    <property type="match status" value="1"/>
</dbReference>
<dbReference type="CDD" id="cd00130">
    <property type="entry name" value="PAS"/>
    <property type="match status" value="1"/>
</dbReference>
<protein>
    <submittedName>
        <fullName evidence="7">Sigma 54-interacting transcriptional regulator</fullName>
    </submittedName>
</protein>
<evidence type="ECO:0000313" key="7">
    <source>
        <dbReference type="EMBL" id="GAA4015664.1"/>
    </source>
</evidence>
<keyword evidence="4" id="KW-0804">Transcription</keyword>
<comment type="caution">
    <text evidence="7">The sequence shown here is derived from an EMBL/GenBank/DDBJ whole genome shotgun (WGS) entry which is preliminary data.</text>
</comment>
<name>A0ABP7SRZ5_9BURK</name>
<keyword evidence="2" id="KW-0067">ATP-binding</keyword>
<dbReference type="SMART" id="SM00382">
    <property type="entry name" value="AAA"/>
    <property type="match status" value="1"/>
</dbReference>
<dbReference type="PROSITE" id="PS00675">
    <property type="entry name" value="SIGMA54_INTERACT_1"/>
    <property type="match status" value="1"/>
</dbReference>
<evidence type="ECO:0000313" key="8">
    <source>
        <dbReference type="Proteomes" id="UP001501353"/>
    </source>
</evidence>
<dbReference type="InterPro" id="IPR013656">
    <property type="entry name" value="PAS_4"/>
</dbReference>
<dbReference type="InterPro" id="IPR025944">
    <property type="entry name" value="Sigma_54_int_dom_CS"/>
</dbReference>
<evidence type="ECO:0000256" key="3">
    <source>
        <dbReference type="ARBA" id="ARBA00023015"/>
    </source>
</evidence>
<dbReference type="Gene3D" id="3.30.450.20">
    <property type="entry name" value="PAS domain"/>
    <property type="match status" value="1"/>
</dbReference>
<dbReference type="SUPFAM" id="SSF55785">
    <property type="entry name" value="PYP-like sensor domain (PAS domain)"/>
    <property type="match status" value="1"/>
</dbReference>
<keyword evidence="3" id="KW-0805">Transcription regulation</keyword>
<evidence type="ECO:0000256" key="2">
    <source>
        <dbReference type="ARBA" id="ARBA00022840"/>
    </source>
</evidence>
<dbReference type="CDD" id="cd00009">
    <property type="entry name" value="AAA"/>
    <property type="match status" value="1"/>
</dbReference>
<dbReference type="Pfam" id="PF25601">
    <property type="entry name" value="AAA_lid_14"/>
    <property type="match status" value="1"/>
</dbReference>
<dbReference type="InterPro" id="IPR025662">
    <property type="entry name" value="Sigma_54_int_dom_ATP-bd_1"/>
</dbReference>
<dbReference type="EMBL" id="BAAAZE010000005">
    <property type="protein sequence ID" value="GAA4015664.1"/>
    <property type="molecule type" value="Genomic_DNA"/>
</dbReference>
<dbReference type="PROSITE" id="PS00688">
    <property type="entry name" value="SIGMA54_INTERACT_3"/>
    <property type="match status" value="1"/>
</dbReference>
<sequence length="471" mass="51981">MPQMPHNPSADNADDADKADGSTTAAAPHSILPAKPQVDALISFLEHEAQPMIVLDPEYNILAANTAYRRQFGAANRSVIGQKCYRVSHHYEVPCDQAGEHCPMKKAFELKGPDRILHIHHTPRGPEHVDVELRPIMDTDMQVVAYVERLVTVRTASARPSAEGLVGQAPKFNAALSAVQRVAPSMLPVMLLGESGTGKELFARAVHEASGRARGPFVVVDCSGLTETLFESELFGYEKGAFTGANVRKKGLVETVDGGTLFLDEIGDVPLAMQVKLLRLIESGTFRRVGGIETLQANFRLITATHKPLGQMVGDGRFRQDLYYRIAAFPITLPPLRERSSDIPMLVDSFLRRDSTDQQRVSVHASAMLQLQAYAWPGNLRELRNVLDRARLFADDHIIRPEHLPDFIASNGVAFTPASSLPMTPIDRKNGDDAELRRLASDNTLTRRELAVRFGLSERTLYRRLKSLGLA</sequence>
<dbReference type="InterPro" id="IPR035965">
    <property type="entry name" value="PAS-like_dom_sf"/>
</dbReference>
<evidence type="ECO:0000256" key="4">
    <source>
        <dbReference type="ARBA" id="ARBA00023163"/>
    </source>
</evidence>
<dbReference type="Gene3D" id="1.10.8.60">
    <property type="match status" value="1"/>
</dbReference>
<dbReference type="Pfam" id="PF00158">
    <property type="entry name" value="Sigma54_activat"/>
    <property type="match status" value="1"/>
</dbReference>
<dbReference type="InterPro" id="IPR058031">
    <property type="entry name" value="AAA_lid_NorR"/>
</dbReference>
<organism evidence="7 8">
    <name type="scientific">Actimicrobium antarcticum</name>
    <dbReference type="NCBI Taxonomy" id="1051899"/>
    <lineage>
        <taxon>Bacteria</taxon>
        <taxon>Pseudomonadati</taxon>
        <taxon>Pseudomonadota</taxon>
        <taxon>Betaproteobacteria</taxon>
        <taxon>Burkholderiales</taxon>
        <taxon>Oxalobacteraceae</taxon>
        <taxon>Actimicrobium</taxon>
    </lineage>
</organism>
<evidence type="ECO:0000256" key="1">
    <source>
        <dbReference type="ARBA" id="ARBA00022741"/>
    </source>
</evidence>
<keyword evidence="8" id="KW-1185">Reference proteome</keyword>
<evidence type="ECO:0000256" key="5">
    <source>
        <dbReference type="SAM" id="MobiDB-lite"/>
    </source>
</evidence>
<proteinExistence type="predicted"/>
<feature type="region of interest" description="Disordered" evidence="5">
    <location>
        <begin position="1"/>
        <end position="31"/>
    </location>
</feature>
<dbReference type="InterPro" id="IPR002078">
    <property type="entry name" value="Sigma_54_int"/>
</dbReference>
<feature type="domain" description="Sigma-54 factor interaction" evidence="6">
    <location>
        <begin position="165"/>
        <end position="392"/>
    </location>
</feature>
<dbReference type="Proteomes" id="UP001501353">
    <property type="component" value="Unassembled WGS sequence"/>
</dbReference>
<dbReference type="InterPro" id="IPR000014">
    <property type="entry name" value="PAS"/>
</dbReference>
<dbReference type="SUPFAM" id="SSF52540">
    <property type="entry name" value="P-loop containing nucleoside triphosphate hydrolases"/>
    <property type="match status" value="1"/>
</dbReference>
<evidence type="ECO:0000259" key="6">
    <source>
        <dbReference type="PROSITE" id="PS50045"/>
    </source>
</evidence>
<dbReference type="InterPro" id="IPR027417">
    <property type="entry name" value="P-loop_NTPase"/>
</dbReference>
<dbReference type="Gene3D" id="3.40.50.300">
    <property type="entry name" value="P-loop containing nucleotide triphosphate hydrolases"/>
    <property type="match status" value="1"/>
</dbReference>